<dbReference type="GO" id="GO:0005737">
    <property type="term" value="C:cytoplasm"/>
    <property type="evidence" value="ECO:0007669"/>
    <property type="project" value="TreeGrafter"/>
</dbReference>
<evidence type="ECO:0000313" key="15">
    <source>
        <dbReference type="EMBL" id="ORZ10299.1"/>
    </source>
</evidence>
<evidence type="ECO:0000259" key="14">
    <source>
        <dbReference type="PROSITE" id="PS52048"/>
    </source>
</evidence>
<dbReference type="GeneID" id="33563972"/>
<dbReference type="FunCoup" id="A0A1Y2GGL8">
    <property type="interactions" value="882"/>
</dbReference>
<dbReference type="InParanoid" id="A0A1Y2GGL8"/>
<evidence type="ECO:0000256" key="13">
    <source>
        <dbReference type="SAM" id="MobiDB-lite"/>
    </source>
</evidence>
<accession>A0A1Y2GGL8</accession>
<evidence type="ECO:0000256" key="7">
    <source>
        <dbReference type="PIRNR" id="PIRNR038120"/>
    </source>
</evidence>
<dbReference type="GO" id="GO:0071629">
    <property type="term" value="P:cytoplasm protein quality control by the ubiquitin-proteasome system"/>
    <property type="evidence" value="ECO:0007669"/>
    <property type="project" value="EnsemblFungi"/>
</dbReference>
<dbReference type="PANTHER" id="PTHR10589">
    <property type="entry name" value="UBIQUITIN CARBOXYL-TERMINAL HYDROLASE"/>
    <property type="match status" value="1"/>
</dbReference>
<keyword evidence="4 7" id="KW-0833">Ubl conjugation pathway</keyword>
<dbReference type="InterPro" id="IPR038765">
    <property type="entry name" value="Papain-like_cys_pep_sf"/>
</dbReference>
<organism evidence="15 16">
    <name type="scientific">Lobosporangium transversale</name>
    <dbReference type="NCBI Taxonomy" id="64571"/>
    <lineage>
        <taxon>Eukaryota</taxon>
        <taxon>Fungi</taxon>
        <taxon>Fungi incertae sedis</taxon>
        <taxon>Mucoromycota</taxon>
        <taxon>Mortierellomycotina</taxon>
        <taxon>Mortierellomycetes</taxon>
        <taxon>Mortierellales</taxon>
        <taxon>Mortierellaceae</taxon>
        <taxon>Lobosporangium</taxon>
    </lineage>
</organism>
<feature type="coiled-coil region" evidence="12">
    <location>
        <begin position="224"/>
        <end position="284"/>
    </location>
</feature>
<dbReference type="FunFam" id="3.40.532.10:FF:000009">
    <property type="entry name" value="Ubiquitin carboxyl-terminal hydrolase"/>
    <property type="match status" value="1"/>
</dbReference>
<keyword evidence="3 7" id="KW-0645">Protease</keyword>
<dbReference type="GO" id="GO:0016579">
    <property type="term" value="P:protein deubiquitination"/>
    <property type="evidence" value="ECO:0007669"/>
    <property type="project" value="InterPro"/>
</dbReference>
<dbReference type="InterPro" id="IPR001578">
    <property type="entry name" value="Peptidase_C12_UCH"/>
</dbReference>
<dbReference type="CDD" id="cd09617">
    <property type="entry name" value="Peptidase_C12_UCH37_BAP1"/>
    <property type="match status" value="1"/>
</dbReference>
<feature type="active site" description="Nucleophile" evidence="8 10">
    <location>
        <position position="91"/>
    </location>
</feature>
<evidence type="ECO:0000256" key="1">
    <source>
        <dbReference type="ARBA" id="ARBA00000707"/>
    </source>
</evidence>
<evidence type="ECO:0000256" key="9">
    <source>
        <dbReference type="PIRSR" id="PIRSR038120-2"/>
    </source>
</evidence>
<dbReference type="Proteomes" id="UP000193648">
    <property type="component" value="Unassembled WGS sequence"/>
</dbReference>
<comment type="caution">
    <text evidence="15">The sequence shown here is derived from an EMBL/GenBank/DDBJ whole genome shotgun (WGS) entry which is preliminary data.</text>
</comment>
<evidence type="ECO:0000256" key="5">
    <source>
        <dbReference type="ARBA" id="ARBA00022801"/>
    </source>
</evidence>
<feature type="region of interest" description="Disordered" evidence="13">
    <location>
        <begin position="326"/>
        <end position="356"/>
    </location>
</feature>
<dbReference type="PROSITE" id="PS52048">
    <property type="entry name" value="UCH_DOMAIN"/>
    <property type="match status" value="1"/>
</dbReference>
<keyword evidence="12" id="KW-0175">Coiled coil</keyword>
<evidence type="ECO:0000256" key="6">
    <source>
        <dbReference type="ARBA" id="ARBA00022807"/>
    </source>
</evidence>
<name>A0A1Y2GGL8_9FUNG</name>
<feature type="site" description="Transition state stabilizer" evidence="10">
    <location>
        <position position="85"/>
    </location>
</feature>
<dbReference type="EMBL" id="MCFF01000031">
    <property type="protein sequence ID" value="ORZ10299.1"/>
    <property type="molecule type" value="Genomic_DNA"/>
</dbReference>
<reference evidence="15 16" key="1">
    <citation type="submission" date="2016-07" db="EMBL/GenBank/DDBJ databases">
        <title>Pervasive Adenine N6-methylation of Active Genes in Fungi.</title>
        <authorList>
            <consortium name="DOE Joint Genome Institute"/>
            <person name="Mondo S.J."/>
            <person name="Dannebaum R.O."/>
            <person name="Kuo R.C."/>
            <person name="Labutti K."/>
            <person name="Haridas S."/>
            <person name="Kuo A."/>
            <person name="Salamov A."/>
            <person name="Ahrendt S.R."/>
            <person name="Lipzen A."/>
            <person name="Sullivan W."/>
            <person name="Andreopoulos W.B."/>
            <person name="Clum A."/>
            <person name="Lindquist E."/>
            <person name="Daum C."/>
            <person name="Ramamoorthy G.K."/>
            <person name="Gryganskyi A."/>
            <person name="Culley D."/>
            <person name="Magnuson J.K."/>
            <person name="James T.Y."/>
            <person name="O'Malley M.A."/>
            <person name="Stajich J.E."/>
            <person name="Spatafora J.W."/>
            <person name="Visel A."/>
            <person name="Grigoriev I.V."/>
        </authorList>
    </citation>
    <scope>NUCLEOTIDE SEQUENCE [LARGE SCALE GENOMIC DNA]</scope>
    <source>
        <strain evidence="15 16">NRRL 3116</strain>
    </source>
</reference>
<evidence type="ECO:0000256" key="3">
    <source>
        <dbReference type="ARBA" id="ARBA00022670"/>
    </source>
</evidence>
<sequence length="356" mass="39495">MGDDTGNWCLIESDPGVFTGLIKGIGVNGVQVEEIYSIDKETLEDLRPVHGLIFLFKWEGRNPASTPGSQAPIEYDNDKVFFAQQVITNACATQAILSVLLNSPSIDLGEELTNFKSFVSDFPAELKGVAITNSDLIRTVHNSFARSDPFINEMNDPGSKEKEDLFHFIAYTPINGQLYELDGLQEGPRNHGPCPGDSWLEKVGPIIQARMAQYAGGEIRFNLMAVVDDRIKVYEEKKASYEAQLAALQQREGPEAGGWLKGEIENLKQDIVKEEEKRMKQQRENKLRRHNFVPLVYELLKGLAQEGKLEGLVEEGRIRAKAELESARQRKTAAAASAGQGGSTGDNFGEDVDMYE</sequence>
<dbReference type="STRING" id="64571.A0A1Y2GGL8"/>
<evidence type="ECO:0000256" key="4">
    <source>
        <dbReference type="ARBA" id="ARBA00022786"/>
    </source>
</evidence>
<gene>
    <name evidence="15" type="ORF">BCR41DRAFT_338867</name>
</gene>
<dbReference type="SUPFAM" id="SSF54001">
    <property type="entry name" value="Cysteine proteinases"/>
    <property type="match status" value="1"/>
</dbReference>
<feature type="domain" description="UCH catalytic" evidence="14">
    <location>
        <begin position="7"/>
        <end position="228"/>
    </location>
</feature>
<proteinExistence type="inferred from homology"/>
<evidence type="ECO:0000256" key="12">
    <source>
        <dbReference type="SAM" id="Coils"/>
    </source>
</evidence>
<dbReference type="OrthoDB" id="1924260at2759"/>
<keyword evidence="6 7" id="KW-0788">Thiol protease</keyword>
<dbReference type="PANTHER" id="PTHR10589:SF16">
    <property type="entry name" value="UBIQUITIN CARBOXYL-TERMINAL HYDROLASE ISOZYME L5"/>
    <property type="match status" value="1"/>
</dbReference>
<evidence type="ECO:0000256" key="10">
    <source>
        <dbReference type="PROSITE-ProRule" id="PRU01393"/>
    </source>
</evidence>
<dbReference type="PRINTS" id="PR00707">
    <property type="entry name" value="UBCTHYDRLASE"/>
</dbReference>
<protein>
    <recommendedName>
        <fullName evidence="7 11">Ubiquitin carboxyl-terminal hydrolase</fullName>
        <ecNumber evidence="7 11">3.4.19.12</ecNumber>
    </recommendedName>
</protein>
<dbReference type="Pfam" id="PF18031">
    <property type="entry name" value="UCH_C"/>
    <property type="match status" value="1"/>
</dbReference>
<comment type="similarity">
    <text evidence="2 7 10 11">Belongs to the peptidase C12 family.</text>
</comment>
<feature type="site" description="Important for enzyme activity" evidence="9 10">
    <location>
        <position position="182"/>
    </location>
</feature>
<evidence type="ECO:0000256" key="11">
    <source>
        <dbReference type="RuleBase" id="RU361215"/>
    </source>
</evidence>
<dbReference type="InterPro" id="IPR036959">
    <property type="entry name" value="Peptidase_C12_UCH_sf"/>
</dbReference>
<dbReference type="InterPro" id="IPR041507">
    <property type="entry name" value="UCH_C"/>
</dbReference>
<dbReference type="GO" id="GO:0004843">
    <property type="term" value="F:cysteine-type deubiquitinase activity"/>
    <property type="evidence" value="ECO:0007669"/>
    <property type="project" value="UniProtKB-UniRule"/>
</dbReference>
<dbReference type="InterPro" id="IPR017390">
    <property type="entry name" value="Ubiquitinyl_hydrolase_UCH37"/>
</dbReference>
<dbReference type="Gene3D" id="3.40.532.10">
    <property type="entry name" value="Peptidase C12, ubiquitin carboxyl-terminal hydrolase"/>
    <property type="match status" value="1"/>
</dbReference>
<dbReference type="GO" id="GO:0000338">
    <property type="term" value="P:protein deneddylation"/>
    <property type="evidence" value="ECO:0007669"/>
    <property type="project" value="EnsemblFungi"/>
</dbReference>
<dbReference type="AlphaFoldDB" id="A0A1Y2GGL8"/>
<feature type="active site" description="Proton donor" evidence="8 10">
    <location>
        <position position="167"/>
    </location>
</feature>
<keyword evidence="5 7" id="KW-0378">Hydrolase</keyword>
<dbReference type="RefSeq" id="XP_021879206.1">
    <property type="nucleotide sequence ID" value="XM_022022128.1"/>
</dbReference>
<dbReference type="EC" id="3.4.19.12" evidence="7 11"/>
<dbReference type="PROSITE" id="PS52049">
    <property type="entry name" value="ULD"/>
    <property type="match status" value="1"/>
</dbReference>
<evidence type="ECO:0000313" key="16">
    <source>
        <dbReference type="Proteomes" id="UP000193648"/>
    </source>
</evidence>
<dbReference type="PIRSF" id="PIRSF038120">
    <property type="entry name" value="Ubiquitinyl_hydrolase_UCH37"/>
    <property type="match status" value="1"/>
</dbReference>
<dbReference type="Gene3D" id="1.20.58.860">
    <property type="match status" value="1"/>
</dbReference>
<dbReference type="Pfam" id="PF01088">
    <property type="entry name" value="Peptidase_C12"/>
    <property type="match status" value="1"/>
</dbReference>
<dbReference type="GO" id="GO:0019784">
    <property type="term" value="F:deNEDDylase activity"/>
    <property type="evidence" value="ECO:0007669"/>
    <property type="project" value="EnsemblFungi"/>
</dbReference>
<keyword evidence="16" id="KW-1185">Reference proteome</keyword>
<evidence type="ECO:0000256" key="8">
    <source>
        <dbReference type="PIRSR" id="PIRSR038120-1"/>
    </source>
</evidence>
<comment type="catalytic activity">
    <reaction evidence="1 7 10 11">
        <text>Thiol-dependent hydrolysis of ester, thioester, amide, peptide and isopeptide bonds formed by the C-terminal Gly of ubiquitin (a 76-residue protein attached to proteins as an intracellular targeting signal).</text>
        <dbReference type="EC" id="3.4.19.12"/>
    </reaction>
</comment>
<evidence type="ECO:0000256" key="2">
    <source>
        <dbReference type="ARBA" id="ARBA00009326"/>
    </source>
</evidence>